<dbReference type="AlphaFoldDB" id="A0A4R1R132"/>
<evidence type="ECO:0000256" key="2">
    <source>
        <dbReference type="PROSITE-ProRule" id="PRU00335"/>
    </source>
</evidence>
<dbReference type="PANTHER" id="PTHR43479:SF11">
    <property type="entry name" value="ACREF_ENVCD OPERON REPRESSOR-RELATED"/>
    <property type="match status" value="1"/>
</dbReference>
<dbReference type="PRINTS" id="PR00455">
    <property type="entry name" value="HTHTETR"/>
</dbReference>
<dbReference type="InterPro" id="IPR050624">
    <property type="entry name" value="HTH-type_Tx_Regulator"/>
</dbReference>
<organism evidence="4 5">
    <name type="scientific">Kineothrix alysoides</name>
    <dbReference type="NCBI Taxonomy" id="1469948"/>
    <lineage>
        <taxon>Bacteria</taxon>
        <taxon>Bacillati</taxon>
        <taxon>Bacillota</taxon>
        <taxon>Clostridia</taxon>
        <taxon>Lachnospirales</taxon>
        <taxon>Lachnospiraceae</taxon>
        <taxon>Kineothrix</taxon>
    </lineage>
</organism>
<evidence type="ECO:0000259" key="3">
    <source>
        <dbReference type="PROSITE" id="PS50977"/>
    </source>
</evidence>
<keyword evidence="5" id="KW-1185">Reference proteome</keyword>
<dbReference type="RefSeq" id="WP_031390602.1">
    <property type="nucleotide sequence ID" value="NZ_JPNB01000001.1"/>
</dbReference>
<protein>
    <submittedName>
        <fullName evidence="4">TetR family transcriptional regulator</fullName>
    </submittedName>
</protein>
<evidence type="ECO:0000256" key="1">
    <source>
        <dbReference type="ARBA" id="ARBA00023125"/>
    </source>
</evidence>
<evidence type="ECO:0000313" key="4">
    <source>
        <dbReference type="EMBL" id="TCL59025.1"/>
    </source>
</evidence>
<dbReference type="InterPro" id="IPR001647">
    <property type="entry name" value="HTH_TetR"/>
</dbReference>
<dbReference type="GO" id="GO:0003677">
    <property type="term" value="F:DNA binding"/>
    <property type="evidence" value="ECO:0007669"/>
    <property type="project" value="UniProtKB-UniRule"/>
</dbReference>
<reference evidence="4 5" key="1">
    <citation type="submission" date="2019-03" db="EMBL/GenBank/DDBJ databases">
        <title>Genomic Encyclopedia of Type Strains, Phase IV (KMG-IV): sequencing the most valuable type-strain genomes for metagenomic binning, comparative biology and taxonomic classification.</title>
        <authorList>
            <person name="Goeker M."/>
        </authorList>
    </citation>
    <scope>NUCLEOTIDE SEQUENCE [LARGE SCALE GENOMIC DNA]</scope>
    <source>
        <strain evidence="4 5">DSM 100556</strain>
    </source>
</reference>
<feature type="DNA-binding region" description="H-T-H motif" evidence="2">
    <location>
        <begin position="27"/>
        <end position="46"/>
    </location>
</feature>
<name>A0A4R1R132_9FIRM</name>
<sequence>MGETNTLQNILNAGMAEFMEKGFKSASLRNIVKNAGVTTGAFYGYYASKEELFDALVSEPADYFMKEYKKVQYDFKKLPPAEQEESMGKESGNWMLWITDYIYDHLEAFQLIISHSEGTKYEHFIHEMVEIEVEATHDFITVMRDKGKNLRHIDPQLEHILVSGMFTAFFEVVVHNMPKEQAKEYINELREFQTAGWIKIMGF</sequence>
<dbReference type="PANTHER" id="PTHR43479">
    <property type="entry name" value="ACREF/ENVCD OPERON REPRESSOR-RELATED"/>
    <property type="match status" value="1"/>
</dbReference>
<dbReference type="STRING" id="1469948.GCA_000732725_01906"/>
<comment type="caution">
    <text evidence="4">The sequence shown here is derived from an EMBL/GenBank/DDBJ whole genome shotgun (WGS) entry which is preliminary data.</text>
</comment>
<dbReference type="PROSITE" id="PS50977">
    <property type="entry name" value="HTH_TETR_2"/>
    <property type="match status" value="1"/>
</dbReference>
<dbReference type="OrthoDB" id="494991at2"/>
<proteinExistence type="predicted"/>
<dbReference type="EMBL" id="SLUO01000005">
    <property type="protein sequence ID" value="TCL59025.1"/>
    <property type="molecule type" value="Genomic_DNA"/>
</dbReference>
<gene>
    <name evidence="4" type="ORF">EDD76_105201</name>
</gene>
<accession>A0A4R1R132</accession>
<dbReference type="Gene3D" id="1.10.357.10">
    <property type="entry name" value="Tetracycline Repressor, domain 2"/>
    <property type="match status" value="1"/>
</dbReference>
<feature type="domain" description="HTH tetR-type" evidence="3">
    <location>
        <begin position="4"/>
        <end position="64"/>
    </location>
</feature>
<evidence type="ECO:0000313" key="5">
    <source>
        <dbReference type="Proteomes" id="UP000295718"/>
    </source>
</evidence>
<dbReference type="InterPro" id="IPR009057">
    <property type="entry name" value="Homeodomain-like_sf"/>
</dbReference>
<dbReference type="Pfam" id="PF00440">
    <property type="entry name" value="TetR_N"/>
    <property type="match status" value="1"/>
</dbReference>
<keyword evidence="1 2" id="KW-0238">DNA-binding</keyword>
<dbReference type="SUPFAM" id="SSF46689">
    <property type="entry name" value="Homeodomain-like"/>
    <property type="match status" value="1"/>
</dbReference>
<dbReference type="Proteomes" id="UP000295718">
    <property type="component" value="Unassembled WGS sequence"/>
</dbReference>